<gene>
    <name evidence="2" type="ORF">FHR34_005385</name>
</gene>
<dbReference type="EMBL" id="JACHJV010000001">
    <property type="protein sequence ID" value="MBB4926392.1"/>
    <property type="molecule type" value="Genomic_DNA"/>
</dbReference>
<proteinExistence type="predicted"/>
<evidence type="ECO:0000313" key="2">
    <source>
        <dbReference type="EMBL" id="MBB4926392.1"/>
    </source>
</evidence>
<dbReference type="Proteomes" id="UP000540506">
    <property type="component" value="Unassembled WGS sequence"/>
</dbReference>
<accession>A0A7W7R6N3</accession>
<feature type="compositionally biased region" description="Polar residues" evidence="1">
    <location>
        <begin position="113"/>
        <end position="130"/>
    </location>
</feature>
<feature type="compositionally biased region" description="Basic and acidic residues" evidence="1">
    <location>
        <begin position="97"/>
        <end position="109"/>
    </location>
</feature>
<organism evidence="2 3">
    <name type="scientific">Kitasatospora kifunensis</name>
    <name type="common">Streptomyces kifunensis</name>
    <dbReference type="NCBI Taxonomy" id="58351"/>
    <lineage>
        <taxon>Bacteria</taxon>
        <taxon>Bacillati</taxon>
        <taxon>Actinomycetota</taxon>
        <taxon>Actinomycetes</taxon>
        <taxon>Kitasatosporales</taxon>
        <taxon>Streptomycetaceae</taxon>
        <taxon>Kitasatospora</taxon>
    </lineage>
</organism>
<evidence type="ECO:0000313" key="3">
    <source>
        <dbReference type="Proteomes" id="UP000540506"/>
    </source>
</evidence>
<sequence length="130" mass="14347">MTDNQINNPGPIDGGFSLFDRGMPECRCPADCGGRPEFGQRLGLAYPTVKPPIGTHPPELAYEPRRKGELVFDALNQRLGVFMDQVSHIVYLRPERGGPEWEADPRWLEKPPTVQQTSTAGANGTQEITS</sequence>
<comment type="caution">
    <text evidence="2">The sequence shown here is derived from an EMBL/GenBank/DDBJ whole genome shotgun (WGS) entry which is preliminary data.</text>
</comment>
<name>A0A7W7R6N3_KITKI</name>
<reference evidence="2 3" key="1">
    <citation type="submission" date="2020-08" db="EMBL/GenBank/DDBJ databases">
        <title>Sequencing the genomes of 1000 actinobacteria strains.</title>
        <authorList>
            <person name="Klenk H.-P."/>
        </authorList>
    </citation>
    <scope>NUCLEOTIDE SEQUENCE [LARGE SCALE GENOMIC DNA]</scope>
    <source>
        <strain evidence="2 3">DSM 41654</strain>
    </source>
</reference>
<feature type="region of interest" description="Disordered" evidence="1">
    <location>
        <begin position="97"/>
        <end position="130"/>
    </location>
</feature>
<dbReference type="RefSeq" id="WP_184939557.1">
    <property type="nucleotide sequence ID" value="NZ_JACHJV010000001.1"/>
</dbReference>
<dbReference type="AlphaFoldDB" id="A0A7W7R6N3"/>
<protein>
    <submittedName>
        <fullName evidence="2">Uncharacterized protein</fullName>
    </submittedName>
</protein>
<keyword evidence="3" id="KW-1185">Reference proteome</keyword>
<evidence type="ECO:0000256" key="1">
    <source>
        <dbReference type="SAM" id="MobiDB-lite"/>
    </source>
</evidence>